<dbReference type="InterPro" id="IPR020471">
    <property type="entry name" value="AKR"/>
</dbReference>
<dbReference type="GO" id="GO:0016616">
    <property type="term" value="F:oxidoreductase activity, acting on the CH-OH group of donors, NAD or NADP as acceptor"/>
    <property type="evidence" value="ECO:0007669"/>
    <property type="project" value="UniProtKB-ARBA"/>
</dbReference>
<dbReference type="PROSITE" id="PS00798">
    <property type="entry name" value="ALDOKETO_REDUCTASE_1"/>
    <property type="match status" value="1"/>
</dbReference>
<dbReference type="EMBL" id="AOMC01000161">
    <property type="protein sequence ID" value="EMA39365.1"/>
    <property type="molecule type" value="Genomic_DNA"/>
</dbReference>
<reference evidence="5 6" key="1">
    <citation type="journal article" date="2014" name="PLoS Genet.">
        <title>Phylogenetically driven sequencing of extremely halophilic archaea reveals strategies for static and dynamic osmo-response.</title>
        <authorList>
            <person name="Becker E.A."/>
            <person name="Seitzer P.M."/>
            <person name="Tritt A."/>
            <person name="Larsen D."/>
            <person name="Krusor M."/>
            <person name="Yao A.I."/>
            <person name="Wu D."/>
            <person name="Madern D."/>
            <person name="Eisen J.A."/>
            <person name="Darling A.E."/>
            <person name="Facciotti M.T."/>
        </authorList>
    </citation>
    <scope>NUCLEOTIDE SEQUENCE [LARGE SCALE GENOMIC DNA]</scope>
    <source>
        <strain evidence="5 6">DSM 1307</strain>
    </source>
</reference>
<dbReference type="PANTHER" id="PTHR43827:SF3">
    <property type="entry name" value="NADP-DEPENDENT OXIDOREDUCTASE DOMAIN-CONTAINING PROTEIN"/>
    <property type="match status" value="1"/>
</dbReference>
<dbReference type="AlphaFoldDB" id="M0M4R1"/>
<accession>M0M4R1</accession>
<evidence type="ECO:0000256" key="1">
    <source>
        <dbReference type="ARBA" id="ARBA00007905"/>
    </source>
</evidence>
<dbReference type="Proteomes" id="UP000011568">
    <property type="component" value="Unassembled WGS sequence"/>
</dbReference>
<name>M0M4R1_HALMO</name>
<keyword evidence="2" id="KW-0521">NADP</keyword>
<evidence type="ECO:0000256" key="3">
    <source>
        <dbReference type="ARBA" id="ARBA00023002"/>
    </source>
</evidence>
<evidence type="ECO:0000313" key="5">
    <source>
        <dbReference type="EMBL" id="EMA39365.1"/>
    </source>
</evidence>
<dbReference type="Pfam" id="PF00248">
    <property type="entry name" value="Aldo_ket_red"/>
    <property type="match status" value="1"/>
</dbReference>
<feature type="domain" description="NADP-dependent oxidoreductase" evidence="4">
    <location>
        <begin position="48"/>
        <end position="292"/>
    </location>
</feature>
<dbReference type="InterPro" id="IPR023210">
    <property type="entry name" value="NADP_OxRdtase_dom"/>
</dbReference>
<dbReference type="PRINTS" id="PR00069">
    <property type="entry name" value="ALDKETRDTASE"/>
</dbReference>
<dbReference type="Gene3D" id="3.20.20.100">
    <property type="entry name" value="NADP-dependent oxidoreductase domain"/>
    <property type="match status" value="1"/>
</dbReference>
<dbReference type="PIRSF" id="PIRSF000097">
    <property type="entry name" value="AKR"/>
    <property type="match status" value="1"/>
</dbReference>
<evidence type="ECO:0000259" key="4">
    <source>
        <dbReference type="Pfam" id="PF00248"/>
    </source>
</evidence>
<keyword evidence="3" id="KW-0560">Oxidoreductase</keyword>
<dbReference type="InterPro" id="IPR036812">
    <property type="entry name" value="NAD(P)_OxRdtase_dom_sf"/>
</dbReference>
<dbReference type="SUPFAM" id="SSF51430">
    <property type="entry name" value="NAD(P)-linked oxidoreductase"/>
    <property type="match status" value="1"/>
</dbReference>
<comment type="similarity">
    <text evidence="1">Belongs to the aldo/keto reductase family.</text>
</comment>
<evidence type="ECO:0000313" key="6">
    <source>
        <dbReference type="Proteomes" id="UP000011568"/>
    </source>
</evidence>
<protein>
    <submittedName>
        <fullName evidence="5">Aldo/keto reductase</fullName>
    </submittedName>
</protein>
<dbReference type="InterPro" id="IPR018170">
    <property type="entry name" value="Aldo/ket_reductase_CS"/>
</dbReference>
<dbReference type="STRING" id="931277.C448_14949"/>
<organism evidence="5 6">
    <name type="scientific">Halococcus morrhuae DSM 1307</name>
    <dbReference type="NCBI Taxonomy" id="931277"/>
    <lineage>
        <taxon>Archaea</taxon>
        <taxon>Methanobacteriati</taxon>
        <taxon>Methanobacteriota</taxon>
        <taxon>Stenosarchaea group</taxon>
        <taxon>Halobacteria</taxon>
        <taxon>Halobacteriales</taxon>
        <taxon>Halococcaceae</taxon>
        <taxon>Halococcus</taxon>
    </lineage>
</organism>
<dbReference type="eggNOG" id="arCOG01619">
    <property type="taxonomic scope" value="Archaea"/>
</dbReference>
<dbReference type="PANTHER" id="PTHR43827">
    <property type="entry name" value="2,5-DIKETO-D-GLUCONIC ACID REDUCTASE"/>
    <property type="match status" value="1"/>
</dbReference>
<dbReference type="PATRIC" id="fig|931277.6.peg.2935"/>
<keyword evidence="6" id="KW-1185">Reference proteome</keyword>
<evidence type="ECO:0000256" key="2">
    <source>
        <dbReference type="ARBA" id="ARBA00022857"/>
    </source>
</evidence>
<proteinExistence type="inferred from homology"/>
<comment type="caution">
    <text evidence="5">The sequence shown here is derived from an EMBL/GenBank/DDBJ whole genome shotgun (WGS) entry which is preliminary data.</text>
</comment>
<gene>
    <name evidence="5" type="ORF">C448_14949</name>
</gene>
<sequence>MIVRAPAWDRPIRRFPNGFSVVGPSIEYMSSEQFSPDSVERAKGMPMLGFGTWENEDPEQCTESVRTALDTGYRHVDTAQAYGNEESVGEGIERADVPREDVFLATKVWISNLGYDDVIHSTTESLDDLGVESLDLLYTHWPSGEYDPEDTLSAFAELKDRGAIDRIGVSNFEPEHLDTAREVLDEPLFAEQAECHPLLPQEELRDYCDDHDIEFVAYSPLARGKVFEIDELGEIAEKHDASEAQISLAWLHEKDVTVIPKATSADHIEDNWASLGVDLDDEDIEKIDAIDERERQVDPDFAPW</sequence>